<dbReference type="InterPro" id="IPR045884">
    <property type="entry name" value="At5g59350-like"/>
</dbReference>
<reference evidence="3 4" key="1">
    <citation type="submission" date="2023-12" db="EMBL/GenBank/DDBJ databases">
        <title>A high-quality genome assembly for Dillenia turbinata (Dilleniales).</title>
        <authorList>
            <person name="Chanderbali A."/>
        </authorList>
    </citation>
    <scope>NUCLEOTIDE SEQUENCE [LARGE SCALE GENOMIC DNA]</scope>
    <source>
        <strain evidence="3">LSX21</strain>
        <tissue evidence="3">Leaf</tissue>
    </source>
</reference>
<name>A0AAN8ZM46_9MAGN</name>
<proteinExistence type="predicted"/>
<keyword evidence="2" id="KW-0812">Transmembrane</keyword>
<accession>A0AAN8ZM46</accession>
<keyword evidence="2" id="KW-0472">Membrane</keyword>
<comment type="caution">
    <text evidence="3">The sequence shown here is derived from an EMBL/GenBank/DDBJ whole genome shotgun (WGS) entry which is preliminary data.</text>
</comment>
<feature type="compositionally biased region" description="Basic and acidic residues" evidence="1">
    <location>
        <begin position="116"/>
        <end position="136"/>
    </location>
</feature>
<gene>
    <name evidence="3" type="ORF">RJ641_027919</name>
</gene>
<feature type="transmembrane region" description="Helical" evidence="2">
    <location>
        <begin position="6"/>
        <end position="31"/>
    </location>
</feature>
<evidence type="ECO:0000256" key="2">
    <source>
        <dbReference type="SAM" id="Phobius"/>
    </source>
</evidence>
<dbReference type="PANTHER" id="PTHR34054:SF4">
    <property type="entry name" value="PROTEIN, PUTATIVE-RELATED"/>
    <property type="match status" value="1"/>
</dbReference>
<keyword evidence="4" id="KW-1185">Reference proteome</keyword>
<keyword evidence="2" id="KW-1133">Transmembrane helix</keyword>
<dbReference type="EMBL" id="JBAMMX010000004">
    <property type="protein sequence ID" value="KAK6942542.1"/>
    <property type="molecule type" value="Genomic_DNA"/>
</dbReference>
<protein>
    <submittedName>
        <fullName evidence="3">Uncharacterized protein</fullName>
    </submittedName>
</protein>
<dbReference type="AlphaFoldDB" id="A0AAN8ZM46"/>
<organism evidence="3 4">
    <name type="scientific">Dillenia turbinata</name>
    <dbReference type="NCBI Taxonomy" id="194707"/>
    <lineage>
        <taxon>Eukaryota</taxon>
        <taxon>Viridiplantae</taxon>
        <taxon>Streptophyta</taxon>
        <taxon>Embryophyta</taxon>
        <taxon>Tracheophyta</taxon>
        <taxon>Spermatophyta</taxon>
        <taxon>Magnoliopsida</taxon>
        <taxon>eudicotyledons</taxon>
        <taxon>Gunneridae</taxon>
        <taxon>Pentapetalae</taxon>
        <taxon>Dilleniales</taxon>
        <taxon>Dilleniaceae</taxon>
        <taxon>Dillenia</taxon>
    </lineage>
</organism>
<evidence type="ECO:0000313" key="3">
    <source>
        <dbReference type="EMBL" id="KAK6942542.1"/>
    </source>
</evidence>
<evidence type="ECO:0000313" key="4">
    <source>
        <dbReference type="Proteomes" id="UP001370490"/>
    </source>
</evidence>
<feature type="region of interest" description="Disordered" evidence="1">
    <location>
        <begin position="116"/>
        <end position="139"/>
    </location>
</feature>
<dbReference type="PANTHER" id="PTHR34054">
    <property type="entry name" value="EXPRESSED PROTEIN"/>
    <property type="match status" value="1"/>
</dbReference>
<dbReference type="Proteomes" id="UP001370490">
    <property type="component" value="Unassembled WGS sequence"/>
</dbReference>
<evidence type="ECO:0000256" key="1">
    <source>
        <dbReference type="SAM" id="MobiDB-lite"/>
    </source>
</evidence>
<sequence length="199" mass="22020">MNGLSGLGTALAVIFGLSLFALSIELFYVLWCRRRFLQQNPTRESDPYPNSPITIATSSKELLYFFCWKTHQATGAEPHLAPNLPPSHSPPQTASAADVLKWHQMYGPSRVLPTIKEEEKEDIETPEKSSLTEKTKNGTNQTTSLEECVCVTDCDNIEVTSAAFPVEIETTPFSTPCASPTYFTPPPSPPHEVVVDIHR</sequence>